<dbReference type="Proteomes" id="UP000774617">
    <property type="component" value="Unassembled WGS sequence"/>
</dbReference>
<organism evidence="1 2">
    <name type="scientific">Macrophomina phaseolina</name>
    <dbReference type="NCBI Taxonomy" id="35725"/>
    <lineage>
        <taxon>Eukaryota</taxon>
        <taxon>Fungi</taxon>
        <taxon>Dikarya</taxon>
        <taxon>Ascomycota</taxon>
        <taxon>Pezizomycotina</taxon>
        <taxon>Dothideomycetes</taxon>
        <taxon>Dothideomycetes incertae sedis</taxon>
        <taxon>Botryosphaeriales</taxon>
        <taxon>Botryosphaeriaceae</taxon>
        <taxon>Macrophomina</taxon>
    </lineage>
</organism>
<sequence>MATRPDLNLPPTAPVERYRDEPMELHPVAVYTLADLSDAELEELRRVCESECTDSEPGDSVRLAPQPRFVDRPLRAVYDAHIELAPLRSFDPIYFIVAIDADWRQKGVLLVALDDGNFDEPGCKTDSFVLKPENAGLAVIKLQLGNSD</sequence>
<reference evidence="1 2" key="1">
    <citation type="journal article" date="2021" name="Nat. Commun.">
        <title>Genetic determinants of endophytism in the Arabidopsis root mycobiome.</title>
        <authorList>
            <person name="Mesny F."/>
            <person name="Miyauchi S."/>
            <person name="Thiergart T."/>
            <person name="Pickel B."/>
            <person name="Atanasova L."/>
            <person name="Karlsson M."/>
            <person name="Huettel B."/>
            <person name="Barry K.W."/>
            <person name="Haridas S."/>
            <person name="Chen C."/>
            <person name="Bauer D."/>
            <person name="Andreopoulos W."/>
            <person name="Pangilinan J."/>
            <person name="LaButti K."/>
            <person name="Riley R."/>
            <person name="Lipzen A."/>
            <person name="Clum A."/>
            <person name="Drula E."/>
            <person name="Henrissat B."/>
            <person name="Kohler A."/>
            <person name="Grigoriev I.V."/>
            <person name="Martin F.M."/>
            <person name="Hacquard S."/>
        </authorList>
    </citation>
    <scope>NUCLEOTIDE SEQUENCE [LARGE SCALE GENOMIC DNA]</scope>
    <source>
        <strain evidence="1 2">MPI-SDFR-AT-0080</strain>
    </source>
</reference>
<protein>
    <submittedName>
        <fullName evidence="1">Uncharacterized protein</fullName>
    </submittedName>
</protein>
<dbReference type="EMBL" id="JAGTJR010000107">
    <property type="protein sequence ID" value="KAH7010709.1"/>
    <property type="molecule type" value="Genomic_DNA"/>
</dbReference>
<evidence type="ECO:0000313" key="1">
    <source>
        <dbReference type="EMBL" id="KAH7010709.1"/>
    </source>
</evidence>
<proteinExistence type="predicted"/>
<accession>A0ABQ8FQ08</accession>
<gene>
    <name evidence="1" type="ORF">B0J12DRAFT_747500</name>
</gene>
<keyword evidence="2" id="KW-1185">Reference proteome</keyword>
<evidence type="ECO:0000313" key="2">
    <source>
        <dbReference type="Proteomes" id="UP000774617"/>
    </source>
</evidence>
<name>A0ABQ8FQ08_9PEZI</name>
<comment type="caution">
    <text evidence="1">The sequence shown here is derived from an EMBL/GenBank/DDBJ whole genome shotgun (WGS) entry which is preliminary data.</text>
</comment>